<dbReference type="Pfam" id="PF07685">
    <property type="entry name" value="GATase_3"/>
    <property type="match status" value="1"/>
</dbReference>
<dbReference type="Gene3D" id="3.40.50.300">
    <property type="entry name" value="P-loop containing nucleotide triphosphate hydrolases"/>
    <property type="match status" value="1"/>
</dbReference>
<keyword evidence="3 9" id="KW-0169">Cobalamin biosynthesis</keyword>
<feature type="active site" description="Nucleophile" evidence="9">
    <location>
        <position position="322"/>
    </location>
</feature>
<dbReference type="SUPFAM" id="SSF52540">
    <property type="entry name" value="P-loop containing nucleoside triphosphate hydrolases"/>
    <property type="match status" value="1"/>
</dbReference>
<dbReference type="PANTHER" id="PTHR43873:SF1">
    <property type="entry name" value="COBYRINATE A,C-DIAMIDE SYNTHASE"/>
    <property type="match status" value="1"/>
</dbReference>
<name>A0ABV6S799_9SPHN</name>
<protein>
    <recommendedName>
        <fullName evidence="9">Cobyrinate a,c-diamide synthase</fullName>
        <ecNumber evidence="9">6.3.5.11</ecNumber>
    </recommendedName>
    <alternativeName>
        <fullName evidence="9">Cobyrinic acid a,c-diamide synthetase</fullName>
    </alternativeName>
</protein>
<dbReference type="RefSeq" id="WP_267223340.1">
    <property type="nucleotide sequence ID" value="NZ_JAPCWC010000022.1"/>
</dbReference>
<dbReference type="InterPro" id="IPR002586">
    <property type="entry name" value="CobQ/CobB/MinD/ParA_Nub-bd_dom"/>
</dbReference>
<comment type="similarity">
    <text evidence="9">Belongs to the CobB/CbiA family.</text>
</comment>
<comment type="caution">
    <text evidence="12">The sequence shown here is derived from an EMBL/GenBank/DDBJ whole genome shotgun (WGS) entry which is preliminary data.</text>
</comment>
<sequence length="436" mass="46134">MPVNDASCPALLIAAPASGQGKTLVTAALARRHARAGKRVRVFKCGPDFLDPMIHEVASGATVQQLDLFMVGEEECRRLLHAAAQEADLILVEGVMGLYDGDPSAADLARRFGLPVMAVIDASSMAQTFGALVHGLATYQPGVNLTAVLANRVGSARHAQLLEQGMPQGVRWLGSLGRDPAIGLPSRHLGLVQAGEIADLAERLDRAADLLPETALWLPEPVAFAAPAPAQPLPSLAGTTVAIARDAAFAFLYPANLAFLERAGARLAFFSPLADHALPECDALWLPGGYPELHLARLAANTPMLAAIRAHHAAGKPILAECGGMLYACETLEDAEQNRAELLGLLPGRARMQSRLAALGMQEAMLDGHRLRGHTFHYSTLETALAPLVQARTPDGRAGERLFRCGSLTASYMHLYFVSAPVLIAALFGRSAQAGT</sequence>
<dbReference type="NCBIfam" id="TIGR00379">
    <property type="entry name" value="cobB"/>
    <property type="match status" value="1"/>
</dbReference>
<dbReference type="EMBL" id="JBHLTM010000038">
    <property type="protein sequence ID" value="MFC0685109.1"/>
    <property type="molecule type" value="Genomic_DNA"/>
</dbReference>
<dbReference type="InterPro" id="IPR011698">
    <property type="entry name" value="GATase_3"/>
</dbReference>
<keyword evidence="5 9" id="KW-0547">Nucleotide-binding</keyword>
<evidence type="ECO:0000256" key="7">
    <source>
        <dbReference type="ARBA" id="ARBA00022842"/>
    </source>
</evidence>
<feature type="site" description="Increases nucleophilicity of active site Cys" evidence="9">
    <location>
        <position position="414"/>
    </location>
</feature>
<comment type="domain">
    <text evidence="9">Comprises of two domains. The C-terminal domain contains the binding site for glutamine and catalyzes the hydrolysis of this substrate to glutamate and ammonia. The N-terminal domain is anticipated to bind ATP and cobyrinate and catalyzes the ultimate synthesis of the diamide product. The ammonia produced via the glutaminase domain is probably translocated to the adjacent domain via a molecular tunnel, where it reacts with an activated intermediate.</text>
</comment>
<evidence type="ECO:0000313" key="13">
    <source>
        <dbReference type="Proteomes" id="UP001589858"/>
    </source>
</evidence>
<dbReference type="Proteomes" id="UP001589858">
    <property type="component" value="Unassembled WGS sequence"/>
</dbReference>
<evidence type="ECO:0000256" key="4">
    <source>
        <dbReference type="ARBA" id="ARBA00022598"/>
    </source>
</evidence>
<evidence type="ECO:0000259" key="11">
    <source>
        <dbReference type="Pfam" id="PF07685"/>
    </source>
</evidence>
<proteinExistence type="inferred from homology"/>
<accession>A0ABV6S799</accession>
<dbReference type="Pfam" id="PF01656">
    <property type="entry name" value="CbiA"/>
    <property type="match status" value="1"/>
</dbReference>
<evidence type="ECO:0000256" key="8">
    <source>
        <dbReference type="ARBA" id="ARBA00022962"/>
    </source>
</evidence>
<evidence type="ECO:0000256" key="2">
    <source>
        <dbReference type="ARBA" id="ARBA00006205"/>
    </source>
</evidence>
<comment type="catalytic activity">
    <reaction evidence="9">
        <text>cob(II)yrinate + 2 L-glutamine + 2 ATP + 2 H2O = cob(II)yrinate a,c diamide + 2 L-glutamate + 2 ADP + 2 phosphate + 2 H(+)</text>
        <dbReference type="Rhea" id="RHEA:26289"/>
        <dbReference type="ChEBI" id="CHEBI:15377"/>
        <dbReference type="ChEBI" id="CHEBI:15378"/>
        <dbReference type="ChEBI" id="CHEBI:29985"/>
        <dbReference type="ChEBI" id="CHEBI:30616"/>
        <dbReference type="ChEBI" id="CHEBI:43474"/>
        <dbReference type="ChEBI" id="CHEBI:58359"/>
        <dbReference type="ChEBI" id="CHEBI:58537"/>
        <dbReference type="ChEBI" id="CHEBI:58894"/>
        <dbReference type="ChEBI" id="CHEBI:456216"/>
        <dbReference type="EC" id="6.3.5.11"/>
    </reaction>
</comment>
<comment type="cofactor">
    <cofactor evidence="1 9">
        <name>Mg(2+)</name>
        <dbReference type="ChEBI" id="CHEBI:18420"/>
    </cofactor>
</comment>
<keyword evidence="13" id="KW-1185">Reference proteome</keyword>
<comment type="pathway">
    <text evidence="9">Cofactor biosynthesis; adenosylcobalamin biosynthesis; cob(II)yrinate a,c-diamide from sirohydrochlorin (anaerobic route): step 10/10.</text>
</comment>
<evidence type="ECO:0000256" key="3">
    <source>
        <dbReference type="ARBA" id="ARBA00022573"/>
    </source>
</evidence>
<dbReference type="Gene3D" id="3.40.50.880">
    <property type="match status" value="1"/>
</dbReference>
<comment type="miscellaneous">
    <text evidence="9">The a and c carboxylates of cobyrinate are activated for nucleophilic attack via formation of a phosphorylated intermediate by ATP. CbiA catalyzes first the amidation of the c-carboxylate, and then that of the a-carboxylate.</text>
</comment>
<comment type="similarity">
    <text evidence="2">Belongs to the CobB/CobQ family. CobQ subfamily.</text>
</comment>
<evidence type="ECO:0000256" key="1">
    <source>
        <dbReference type="ARBA" id="ARBA00001946"/>
    </source>
</evidence>
<evidence type="ECO:0000313" key="12">
    <source>
        <dbReference type="EMBL" id="MFC0685109.1"/>
    </source>
</evidence>
<dbReference type="NCBIfam" id="NF002204">
    <property type="entry name" value="PRK01077.1"/>
    <property type="match status" value="1"/>
</dbReference>
<dbReference type="InterPro" id="IPR027417">
    <property type="entry name" value="P-loop_NTPase"/>
</dbReference>
<keyword evidence="8 9" id="KW-0315">Glutamine amidotransferase</keyword>
<dbReference type="PANTHER" id="PTHR43873">
    <property type="entry name" value="COBYRINATE A,C-DIAMIDE SYNTHASE"/>
    <property type="match status" value="1"/>
</dbReference>
<comment type="function">
    <text evidence="9">Catalyzes the ATP-dependent amidation of the two carboxylate groups at positions a and c of cobyrinate, using either L-glutamine or ammonia as the nitrogen source.</text>
</comment>
<dbReference type="SUPFAM" id="SSF52317">
    <property type="entry name" value="Class I glutamine amidotransferase-like"/>
    <property type="match status" value="1"/>
</dbReference>
<dbReference type="EC" id="6.3.5.11" evidence="9"/>
<reference evidence="12 13" key="1">
    <citation type="submission" date="2024-09" db="EMBL/GenBank/DDBJ databases">
        <authorList>
            <person name="Sun Q."/>
            <person name="Mori K."/>
        </authorList>
    </citation>
    <scope>NUCLEOTIDE SEQUENCE [LARGE SCALE GENOMIC DNA]</scope>
    <source>
        <strain evidence="12 13">CICC 11035S</strain>
    </source>
</reference>
<feature type="domain" description="CobQ/CobB/MinD/ParA nucleotide binding" evidence="10">
    <location>
        <begin position="12"/>
        <end position="188"/>
    </location>
</feature>
<keyword evidence="4 9" id="KW-0436">Ligase</keyword>
<dbReference type="InterPro" id="IPR004484">
    <property type="entry name" value="CbiA/CobB_synth"/>
</dbReference>
<evidence type="ECO:0000256" key="9">
    <source>
        <dbReference type="HAMAP-Rule" id="MF_00027"/>
    </source>
</evidence>
<feature type="domain" description="CobB/CobQ-like glutamine amidotransferase" evidence="11">
    <location>
        <begin position="240"/>
        <end position="419"/>
    </location>
</feature>
<keyword evidence="6 9" id="KW-0067">ATP-binding</keyword>
<dbReference type="PROSITE" id="PS51274">
    <property type="entry name" value="GATASE_COBBQ"/>
    <property type="match status" value="1"/>
</dbReference>
<evidence type="ECO:0000256" key="6">
    <source>
        <dbReference type="ARBA" id="ARBA00022840"/>
    </source>
</evidence>
<dbReference type="HAMAP" id="MF_00027">
    <property type="entry name" value="CobB_CbiA"/>
    <property type="match status" value="1"/>
</dbReference>
<gene>
    <name evidence="9" type="primary">cbiA</name>
    <name evidence="12" type="ORF">ACFFF8_10915</name>
</gene>
<dbReference type="CDD" id="cd03130">
    <property type="entry name" value="GATase1_CobB"/>
    <property type="match status" value="1"/>
</dbReference>
<evidence type="ECO:0000256" key="5">
    <source>
        <dbReference type="ARBA" id="ARBA00022741"/>
    </source>
</evidence>
<organism evidence="12 13">
    <name type="scientific">Novosphingobium clariflavum</name>
    <dbReference type="NCBI Taxonomy" id="2029884"/>
    <lineage>
        <taxon>Bacteria</taxon>
        <taxon>Pseudomonadati</taxon>
        <taxon>Pseudomonadota</taxon>
        <taxon>Alphaproteobacteria</taxon>
        <taxon>Sphingomonadales</taxon>
        <taxon>Sphingomonadaceae</taxon>
        <taxon>Novosphingobium</taxon>
    </lineage>
</organism>
<dbReference type="InterPro" id="IPR029062">
    <property type="entry name" value="Class_I_gatase-like"/>
</dbReference>
<evidence type="ECO:0000259" key="10">
    <source>
        <dbReference type="Pfam" id="PF01656"/>
    </source>
</evidence>
<keyword evidence="7 9" id="KW-0460">Magnesium</keyword>